<proteinExistence type="predicted"/>
<reference evidence="3" key="1">
    <citation type="journal article" date="2016" name="Nat. Genet.">
        <title>A high-quality carrot genome assembly provides new insights into carotenoid accumulation and asterid genome evolution.</title>
        <authorList>
            <person name="Iorizzo M."/>
            <person name="Ellison S."/>
            <person name="Senalik D."/>
            <person name="Zeng P."/>
            <person name="Satapoomin P."/>
            <person name="Huang J."/>
            <person name="Bowman M."/>
            <person name="Iovene M."/>
            <person name="Sanseverino W."/>
            <person name="Cavagnaro P."/>
            <person name="Yildiz M."/>
            <person name="Macko-Podgorni A."/>
            <person name="Moranska E."/>
            <person name="Grzebelus E."/>
            <person name="Grzebelus D."/>
            <person name="Ashrafi H."/>
            <person name="Zheng Z."/>
            <person name="Cheng S."/>
            <person name="Spooner D."/>
            <person name="Van Deynze A."/>
            <person name="Simon P."/>
        </authorList>
    </citation>
    <scope>NUCLEOTIDE SEQUENCE</scope>
    <source>
        <tissue evidence="3">Leaf</tissue>
    </source>
</reference>
<feature type="coiled-coil region" evidence="1">
    <location>
        <begin position="86"/>
        <end position="155"/>
    </location>
</feature>
<feature type="region of interest" description="Disordered" evidence="2">
    <location>
        <begin position="50"/>
        <end position="81"/>
    </location>
</feature>
<reference evidence="3" key="2">
    <citation type="submission" date="2022-03" db="EMBL/GenBank/DDBJ databases">
        <title>Draft title - Genomic analysis of global carrot germplasm unveils the trajectory of domestication and the origin of high carotenoid orange carrot.</title>
        <authorList>
            <person name="Iorizzo M."/>
            <person name="Ellison S."/>
            <person name="Senalik D."/>
            <person name="Macko-Podgorni A."/>
            <person name="Grzebelus D."/>
            <person name="Bostan H."/>
            <person name="Rolling W."/>
            <person name="Curaba J."/>
            <person name="Simon P."/>
        </authorList>
    </citation>
    <scope>NUCLEOTIDE SEQUENCE</scope>
    <source>
        <tissue evidence="3">Leaf</tissue>
    </source>
</reference>
<evidence type="ECO:0000313" key="3">
    <source>
        <dbReference type="EMBL" id="WOH04512.1"/>
    </source>
</evidence>
<name>A0A164VHZ8_DAUCS</name>
<dbReference type="EMBL" id="CP093348">
    <property type="protein sequence ID" value="WOH04512.1"/>
    <property type="molecule type" value="Genomic_DNA"/>
</dbReference>
<dbReference type="Gramene" id="KZM90371">
    <property type="protein sequence ID" value="KZM90371"/>
    <property type="gene ID" value="DCAR_022264"/>
</dbReference>
<feature type="compositionally biased region" description="Polar residues" evidence="2">
    <location>
        <begin position="291"/>
        <end position="310"/>
    </location>
</feature>
<gene>
    <name evidence="3" type="ORF">DCAR_0623921</name>
</gene>
<evidence type="ECO:0000256" key="1">
    <source>
        <dbReference type="SAM" id="Coils"/>
    </source>
</evidence>
<organism evidence="3 4">
    <name type="scientific">Daucus carota subsp. sativus</name>
    <name type="common">Carrot</name>
    <dbReference type="NCBI Taxonomy" id="79200"/>
    <lineage>
        <taxon>Eukaryota</taxon>
        <taxon>Viridiplantae</taxon>
        <taxon>Streptophyta</taxon>
        <taxon>Embryophyta</taxon>
        <taxon>Tracheophyta</taxon>
        <taxon>Spermatophyta</taxon>
        <taxon>Magnoliopsida</taxon>
        <taxon>eudicotyledons</taxon>
        <taxon>Gunneridae</taxon>
        <taxon>Pentapetalae</taxon>
        <taxon>asterids</taxon>
        <taxon>campanulids</taxon>
        <taxon>Apiales</taxon>
        <taxon>Apiaceae</taxon>
        <taxon>Apioideae</taxon>
        <taxon>Scandiceae</taxon>
        <taxon>Daucinae</taxon>
        <taxon>Daucus</taxon>
        <taxon>Daucus sect. Daucus</taxon>
    </lineage>
</organism>
<feature type="compositionally biased region" description="Basic and acidic residues" evidence="2">
    <location>
        <begin position="52"/>
        <end position="67"/>
    </location>
</feature>
<feature type="compositionally biased region" description="Polar residues" evidence="2">
    <location>
        <begin position="341"/>
        <end position="350"/>
    </location>
</feature>
<keyword evidence="1" id="KW-0175">Coiled coil</keyword>
<accession>A0A164VHZ8</accession>
<feature type="region of interest" description="Disordered" evidence="2">
    <location>
        <begin position="399"/>
        <end position="442"/>
    </location>
</feature>
<dbReference type="SUPFAM" id="SSF57997">
    <property type="entry name" value="Tropomyosin"/>
    <property type="match status" value="1"/>
</dbReference>
<feature type="compositionally biased region" description="Basic and acidic residues" evidence="2">
    <location>
        <begin position="375"/>
        <end position="387"/>
    </location>
</feature>
<evidence type="ECO:0000313" key="4">
    <source>
        <dbReference type="Proteomes" id="UP000077755"/>
    </source>
</evidence>
<sequence length="449" mass="50846">MEGSMFSNMHATELRRKGLKKAILSLLVEWKEFEDHFDSSQEPLNQLQYHAQESRRERSKDGLERNQAESSQNPMHEKLKEIDVSNGSCDDRVEILENEVKRLKERWERFVGKERDLGRVEGLCEDKLREIEGKLKELEFSRNFIEERAKELEVKQKEIDDGFRDLEARKLEVSQNSKNIAVVRCCSADLMHSRSSREPPPRQRSTDHALKESCAVPNAIPNASDSLDTDLDHHQPTQSEVTNSRETLYASCPFCYTKVQYAKKSYNGNLCCSSCSKIFVVKDSGASSIVPQANQGKSNAQAETFHTTGDQPDLPQHKRVPRWEAINLGGALDDGEVPPSSMDNKTNSSQKLKKLNRASKTKDLTISDATLKTRGKEYQRASTEDRLSPSASVTPRVLRNLRSTRRRRETDLRFGSVEKFDARSGSSGPDPKRDSGVISSSAGYLFFID</sequence>
<evidence type="ECO:0000256" key="2">
    <source>
        <dbReference type="SAM" id="MobiDB-lite"/>
    </source>
</evidence>
<dbReference type="AlphaFoldDB" id="A0A164VHZ8"/>
<feature type="region of interest" description="Disordered" evidence="2">
    <location>
        <begin position="375"/>
        <end position="394"/>
    </location>
</feature>
<feature type="region of interest" description="Disordered" evidence="2">
    <location>
        <begin position="331"/>
        <end position="359"/>
    </location>
</feature>
<feature type="compositionally biased region" description="Basic and acidic residues" evidence="2">
    <location>
        <begin position="408"/>
        <end position="422"/>
    </location>
</feature>
<dbReference type="Proteomes" id="UP000077755">
    <property type="component" value="Chromosome 6"/>
</dbReference>
<feature type="region of interest" description="Disordered" evidence="2">
    <location>
        <begin position="221"/>
        <end position="243"/>
    </location>
</feature>
<feature type="region of interest" description="Disordered" evidence="2">
    <location>
        <begin position="291"/>
        <end position="317"/>
    </location>
</feature>
<protein>
    <submittedName>
        <fullName evidence="3">Uncharacterized protein</fullName>
    </submittedName>
</protein>
<keyword evidence="4" id="KW-1185">Reference proteome</keyword>